<reference evidence="3" key="1">
    <citation type="journal article" date="2019" name="Int. J. Syst. Evol. Microbiol.">
        <title>The Global Catalogue of Microorganisms (GCM) 10K type strain sequencing project: providing services to taxonomists for standard genome sequencing and annotation.</title>
        <authorList>
            <consortium name="The Broad Institute Genomics Platform"/>
            <consortium name="The Broad Institute Genome Sequencing Center for Infectious Disease"/>
            <person name="Wu L."/>
            <person name="Ma J."/>
        </authorList>
    </citation>
    <scope>NUCLEOTIDE SEQUENCE [LARGE SCALE GENOMIC DNA]</scope>
    <source>
        <strain evidence="3">JCM 30234</strain>
    </source>
</reference>
<feature type="transmembrane region" description="Helical" evidence="1">
    <location>
        <begin position="12"/>
        <end position="28"/>
    </location>
</feature>
<evidence type="ECO:0000256" key="1">
    <source>
        <dbReference type="SAM" id="Phobius"/>
    </source>
</evidence>
<keyword evidence="1" id="KW-0812">Transmembrane</keyword>
<keyword evidence="1" id="KW-0472">Membrane</keyword>
<feature type="transmembrane region" description="Helical" evidence="1">
    <location>
        <begin position="89"/>
        <end position="108"/>
    </location>
</feature>
<comment type="caution">
    <text evidence="2">The sequence shown here is derived from an EMBL/GenBank/DDBJ whole genome shotgun (WGS) entry which is preliminary data.</text>
</comment>
<name>A0ABW2UWQ2_9BACI</name>
<dbReference type="RefSeq" id="WP_382359654.1">
    <property type="nucleotide sequence ID" value="NZ_JBHTGR010000050.1"/>
</dbReference>
<feature type="transmembrane region" description="Helical" evidence="1">
    <location>
        <begin position="64"/>
        <end position="83"/>
    </location>
</feature>
<protein>
    <submittedName>
        <fullName evidence="2">Uncharacterized protein</fullName>
    </submittedName>
</protein>
<organism evidence="2 3">
    <name type="scientific">Lentibacillus kimchii</name>
    <dbReference type="NCBI Taxonomy" id="1542911"/>
    <lineage>
        <taxon>Bacteria</taxon>
        <taxon>Bacillati</taxon>
        <taxon>Bacillota</taxon>
        <taxon>Bacilli</taxon>
        <taxon>Bacillales</taxon>
        <taxon>Bacillaceae</taxon>
        <taxon>Lentibacillus</taxon>
    </lineage>
</organism>
<gene>
    <name evidence="2" type="ORF">ACFQU8_10380</name>
</gene>
<proteinExistence type="predicted"/>
<evidence type="ECO:0000313" key="2">
    <source>
        <dbReference type="EMBL" id="MFC7747630.1"/>
    </source>
</evidence>
<dbReference type="Proteomes" id="UP001596620">
    <property type="component" value="Unassembled WGS sequence"/>
</dbReference>
<accession>A0ABW2UWQ2</accession>
<dbReference type="EMBL" id="JBHTGR010000050">
    <property type="protein sequence ID" value="MFC7747630.1"/>
    <property type="molecule type" value="Genomic_DNA"/>
</dbReference>
<sequence length="118" mass="13200">MVLTVFNIARLGYILIGGAVAGYFGYYLPNKDAFIWEWLIMGILGLICLAYKNSQVSNVKRLKAIGLDILFMIILPLIASIPLPYGLSIVLMAVIAGLLVYGLIKYALNPWHWQKQNK</sequence>
<feature type="transmembrane region" description="Helical" evidence="1">
    <location>
        <begin position="34"/>
        <end position="52"/>
    </location>
</feature>
<keyword evidence="1" id="KW-1133">Transmembrane helix</keyword>
<keyword evidence="3" id="KW-1185">Reference proteome</keyword>
<evidence type="ECO:0000313" key="3">
    <source>
        <dbReference type="Proteomes" id="UP001596620"/>
    </source>
</evidence>